<dbReference type="PANTHER" id="PTHR46599">
    <property type="entry name" value="PIGGYBAC TRANSPOSABLE ELEMENT-DERIVED PROTEIN 4"/>
    <property type="match status" value="1"/>
</dbReference>
<evidence type="ECO:0000313" key="4">
    <source>
        <dbReference type="Proteomes" id="UP000475862"/>
    </source>
</evidence>
<dbReference type="EMBL" id="VYZN01001120">
    <property type="protein sequence ID" value="KAE9522455.1"/>
    <property type="molecule type" value="Genomic_DNA"/>
</dbReference>
<feature type="compositionally biased region" description="Acidic residues" evidence="1">
    <location>
        <begin position="141"/>
        <end position="164"/>
    </location>
</feature>
<accession>A0A6G0SWI6</accession>
<feature type="domain" description="PiggyBac transposable element-derived protein" evidence="2">
    <location>
        <begin position="272"/>
        <end position="628"/>
    </location>
</feature>
<feature type="compositionally biased region" description="Basic residues" evidence="1">
    <location>
        <begin position="33"/>
        <end position="50"/>
    </location>
</feature>
<dbReference type="OrthoDB" id="6626671at2759"/>
<protein>
    <recommendedName>
        <fullName evidence="2">PiggyBac transposable element-derived protein domain-containing protein</fullName>
    </recommendedName>
</protein>
<organism evidence="3 4">
    <name type="scientific">Aphis glycines</name>
    <name type="common">Soybean aphid</name>
    <dbReference type="NCBI Taxonomy" id="307491"/>
    <lineage>
        <taxon>Eukaryota</taxon>
        <taxon>Metazoa</taxon>
        <taxon>Ecdysozoa</taxon>
        <taxon>Arthropoda</taxon>
        <taxon>Hexapoda</taxon>
        <taxon>Insecta</taxon>
        <taxon>Pterygota</taxon>
        <taxon>Neoptera</taxon>
        <taxon>Paraneoptera</taxon>
        <taxon>Hemiptera</taxon>
        <taxon>Sternorrhyncha</taxon>
        <taxon>Aphidomorpha</taxon>
        <taxon>Aphidoidea</taxon>
        <taxon>Aphididae</taxon>
        <taxon>Aphidini</taxon>
        <taxon>Aphis</taxon>
        <taxon>Aphis</taxon>
    </lineage>
</organism>
<dbReference type="Pfam" id="PF13843">
    <property type="entry name" value="DDE_Tnp_1_7"/>
    <property type="match status" value="1"/>
</dbReference>
<dbReference type="Proteomes" id="UP000475862">
    <property type="component" value="Unassembled WGS sequence"/>
</dbReference>
<proteinExistence type="predicted"/>
<feature type="region of interest" description="Disordered" evidence="1">
    <location>
        <begin position="141"/>
        <end position="217"/>
    </location>
</feature>
<feature type="region of interest" description="Disordered" evidence="1">
    <location>
        <begin position="1"/>
        <end position="50"/>
    </location>
</feature>
<sequence length="786" mass="90957">MSFVSSLNSSNEESMIESDNDYNNSMNNEVKSVKKQNTRSKIKKQVKSNKNKTMARKNISYLDNIESLLKNEKIETDIINTITVKQGDNLINVKSPTDEKSSEYWTISHYKLENIKNVDIKNSITMADSSTILRILRELSENESGEESGTEVEDIVDDSDEDPDYVPNTHNFQTEEEISEVIRDIETRPIPPLKSRKRKINSTSKTDSNNGEKYKETDQNKHMITISNTSEIVGKNGFVWKTECNNFSGKVPQKNIVHIRPGPSYLAKSANTPKECFKLFFTDELINLVLLYTNQEIQRQRENYKNKTSANLSDLTLSELNALFGILILAAALKNNHLTTNLLFDSSFCGNRYRATMSEKRICFLINCLRFDDRTTRLQRKNETKLAPISVVWDILMINCKNNYKPSSYVTIDEQLVGFRGRCPFRMYIPSKPTRYRIKIVMMCDNSTKYVIDSIPYLGKGTVPNGQVAADFYVKNLIKSIKGSNRNLTMDNWFCNVPLILSLLHDDKLTVIGTIKKNKRELPTQFTDIKFQNRTSDTSFFLFHEDITVVSYKPNQSKLVTLISSAHHDSSIDPTTKKPEIVLNYNSTKGGVDSFDQMTNNMNCSRKTKRWPLCFFYNMLNIANVNAYVIYTHNFYNKNKNDEKPMSRLQFMLSLHKELTNEWQRHRLSLPKISRELRTNIQDALEEKQVPINDKPQHGPRKYCDYCSYKKRRLTTTYCIECQRPICGEHQKKKWKKAECSLKVTITDQAKDQELKNNLSEVVQTIFTRFMSDPKRKIVRSKLSKA</sequence>
<evidence type="ECO:0000256" key="1">
    <source>
        <dbReference type="SAM" id="MobiDB-lite"/>
    </source>
</evidence>
<evidence type="ECO:0000259" key="2">
    <source>
        <dbReference type="Pfam" id="PF13843"/>
    </source>
</evidence>
<dbReference type="AlphaFoldDB" id="A0A6G0SWI6"/>
<dbReference type="InterPro" id="IPR029526">
    <property type="entry name" value="PGBD"/>
</dbReference>
<keyword evidence="4" id="KW-1185">Reference proteome</keyword>
<comment type="caution">
    <text evidence="3">The sequence shown here is derived from an EMBL/GenBank/DDBJ whole genome shotgun (WGS) entry which is preliminary data.</text>
</comment>
<gene>
    <name evidence="3" type="ORF">AGLY_017116</name>
</gene>
<name>A0A6G0SWI6_APHGL</name>
<dbReference type="PANTHER" id="PTHR46599:SF6">
    <property type="entry name" value="DUAL SPECIFICITY PHOSPHATASE 26"/>
    <property type="match status" value="1"/>
</dbReference>
<feature type="compositionally biased region" description="Polar residues" evidence="1">
    <location>
        <begin position="21"/>
        <end position="30"/>
    </location>
</feature>
<reference evidence="3 4" key="1">
    <citation type="submission" date="2019-08" db="EMBL/GenBank/DDBJ databases">
        <title>The genome of the soybean aphid Biotype 1, its phylome, world population structure and adaptation to the North American continent.</title>
        <authorList>
            <person name="Giordano R."/>
            <person name="Donthu R.K."/>
            <person name="Hernandez A.G."/>
            <person name="Wright C.L."/>
            <person name="Zimin A.V."/>
        </authorList>
    </citation>
    <scope>NUCLEOTIDE SEQUENCE [LARGE SCALE GENOMIC DNA]</scope>
    <source>
        <tissue evidence="3">Whole aphids</tissue>
    </source>
</reference>
<feature type="compositionally biased region" description="Polar residues" evidence="1">
    <location>
        <begin position="1"/>
        <end position="13"/>
    </location>
</feature>
<evidence type="ECO:0000313" key="3">
    <source>
        <dbReference type="EMBL" id="KAE9522455.1"/>
    </source>
</evidence>